<dbReference type="EMBL" id="JX262376">
    <property type="protein sequence ID" value="AFO10895.1"/>
    <property type="molecule type" value="Genomic_DNA"/>
</dbReference>
<keyword evidence="2" id="KW-1185">Reference proteome</keyword>
<evidence type="ECO:0000313" key="2">
    <source>
        <dbReference type="Proteomes" id="UP000002921"/>
    </source>
</evidence>
<reference evidence="1 2" key="1">
    <citation type="journal article" date="2013" name="J. Bacteriol.">
        <title>Evolutionary Relationships among Actinophages and a Putative Adaptation for Growth in Streptomyces spp.</title>
        <authorList>
            <person name="Smith M.C."/>
            <person name="Hendrix R.W."/>
            <person name="Dedrick R."/>
            <person name="Mitchell K."/>
            <person name="Ko C.C."/>
            <person name="Russell D."/>
            <person name="Bell E."/>
            <person name="Gregory M."/>
            <person name="Bibb M.J."/>
            <person name="Pethick F."/>
            <person name="Jacobs-Sera D."/>
            <person name="Herron P."/>
            <person name="Buttner M.J."/>
            <person name="Hatfull G.F."/>
        </authorList>
    </citation>
    <scope>NUCLEOTIDE SEQUENCE [LARGE SCALE GENOMIC DNA]</scope>
</reference>
<sequence>MSHSVGDGPSEASGGWAGEYTSSDGLIKLVVDEEEMDWHIDARPGHSPACMRTVLAQARARGMEPMDADECEPELLEDGTVRIYLVFAGQSAIVAQPAIYTLQEKRRTSAAKRMSLAFVLAACVAGALLTPSPLHHDFPLIEHDHHQSDTADKVVMDPGTTNLITVSAEREEH</sequence>
<evidence type="ECO:0000313" key="1">
    <source>
        <dbReference type="EMBL" id="AFO10895.1"/>
    </source>
</evidence>
<protein>
    <submittedName>
        <fullName evidence="1">Uncharacterized protein</fullName>
    </submittedName>
</protein>
<dbReference type="Proteomes" id="UP000002921">
    <property type="component" value="Genome"/>
</dbReference>
<proteinExistence type="predicted"/>
<gene>
    <name evidence="1" type="ORF">ELB20_29</name>
</gene>
<accession>I7AUN7</accession>
<organism evidence="1 2">
    <name type="scientific">Streptomyces phage phiELB20</name>
    <dbReference type="NCBI Taxonomy" id="1211278"/>
    <lineage>
        <taxon>Viruses</taxon>
        <taxon>Duplodnaviria</taxon>
        <taxon>Heunggongvirae</taxon>
        <taxon>Uroviricota</taxon>
        <taxon>Caudoviricetes</taxon>
        <taxon>Arquatrovirinae</taxon>
        <taxon>Arequatrovirus</taxon>
        <taxon>Arequatrovirus ELB20</taxon>
    </lineage>
</organism>
<name>I7AUN7_9CAUD</name>